<name>A8FSG1_SHESH</name>
<keyword evidence="1" id="KW-1133">Transmembrane helix</keyword>
<feature type="transmembrane region" description="Helical" evidence="1">
    <location>
        <begin position="29"/>
        <end position="46"/>
    </location>
</feature>
<dbReference type="EMBL" id="CP000821">
    <property type="protein sequence ID" value="ABV35784.1"/>
    <property type="molecule type" value="Genomic_DNA"/>
</dbReference>
<keyword evidence="1" id="KW-0472">Membrane</keyword>
<keyword evidence="1" id="KW-0812">Transmembrane</keyword>
<dbReference type="HOGENOM" id="CLU_150687_0_0_6"/>
<reference evidence="2 3" key="1">
    <citation type="submission" date="2007-08" db="EMBL/GenBank/DDBJ databases">
        <title>Complete sequence of Shewanella sediminis HAW-EB3.</title>
        <authorList>
            <consortium name="US DOE Joint Genome Institute"/>
            <person name="Copeland A."/>
            <person name="Lucas S."/>
            <person name="Lapidus A."/>
            <person name="Barry K."/>
            <person name="Glavina del Rio T."/>
            <person name="Dalin E."/>
            <person name="Tice H."/>
            <person name="Pitluck S."/>
            <person name="Chertkov O."/>
            <person name="Brettin T."/>
            <person name="Bruce D."/>
            <person name="Detter J.C."/>
            <person name="Han C."/>
            <person name="Schmutz J."/>
            <person name="Larimer F."/>
            <person name="Land M."/>
            <person name="Hauser L."/>
            <person name="Kyrpides N."/>
            <person name="Kim E."/>
            <person name="Zhao J.-S."/>
            <person name="Richardson P."/>
        </authorList>
    </citation>
    <scope>NUCLEOTIDE SEQUENCE [LARGE SCALE GENOMIC DNA]</scope>
    <source>
        <strain evidence="2 3">HAW-EB3</strain>
    </source>
</reference>
<organism evidence="2 3">
    <name type="scientific">Shewanella sediminis (strain HAW-EB3)</name>
    <dbReference type="NCBI Taxonomy" id="425104"/>
    <lineage>
        <taxon>Bacteria</taxon>
        <taxon>Pseudomonadati</taxon>
        <taxon>Pseudomonadota</taxon>
        <taxon>Gammaproteobacteria</taxon>
        <taxon>Alteromonadales</taxon>
        <taxon>Shewanellaceae</taxon>
        <taxon>Shewanella</taxon>
    </lineage>
</organism>
<dbReference type="eggNOG" id="ENOG5033HTS">
    <property type="taxonomic scope" value="Bacteria"/>
</dbReference>
<sequence>MIAKSVYEALPFSYISIGSACILMLEQKAAIFFAMVVFALGAKIYNMRSQNRRTDPVRKRKPGKIPASLYNFVPFIYLFTATVVFKLYPTKFGAMIGTGLMVYSLYILIQRSSNRRHSLSNSQCYPNM</sequence>
<proteinExistence type="predicted"/>
<dbReference type="PROSITE" id="PS51257">
    <property type="entry name" value="PROKAR_LIPOPROTEIN"/>
    <property type="match status" value="1"/>
</dbReference>
<dbReference type="RefSeq" id="WP_012141520.1">
    <property type="nucleotide sequence ID" value="NC_009831.1"/>
</dbReference>
<keyword evidence="3" id="KW-1185">Reference proteome</keyword>
<dbReference type="Proteomes" id="UP000002015">
    <property type="component" value="Chromosome"/>
</dbReference>
<evidence type="ECO:0000256" key="1">
    <source>
        <dbReference type="SAM" id="Phobius"/>
    </source>
</evidence>
<accession>A8FSG1</accession>
<feature type="transmembrane region" description="Helical" evidence="1">
    <location>
        <begin position="67"/>
        <end position="85"/>
    </location>
</feature>
<gene>
    <name evidence="2" type="ordered locus">Ssed_1173</name>
</gene>
<feature type="transmembrane region" description="Helical" evidence="1">
    <location>
        <begin position="91"/>
        <end position="109"/>
    </location>
</feature>
<evidence type="ECO:0000313" key="2">
    <source>
        <dbReference type="EMBL" id="ABV35784.1"/>
    </source>
</evidence>
<evidence type="ECO:0000313" key="3">
    <source>
        <dbReference type="Proteomes" id="UP000002015"/>
    </source>
</evidence>
<dbReference type="OrthoDB" id="6227426at2"/>
<dbReference type="AlphaFoldDB" id="A8FSG1"/>
<dbReference type="KEGG" id="sse:Ssed_1173"/>
<protein>
    <submittedName>
        <fullName evidence="2">Uncharacterized protein</fullName>
    </submittedName>
</protein>